<evidence type="ECO:0000313" key="1">
    <source>
        <dbReference type="EMBL" id="KIJ32473.1"/>
    </source>
</evidence>
<dbReference type="EMBL" id="KN837226">
    <property type="protein sequence ID" value="KIJ32473.1"/>
    <property type="molecule type" value="Genomic_DNA"/>
</dbReference>
<dbReference type="Proteomes" id="UP000054279">
    <property type="component" value="Unassembled WGS sequence"/>
</dbReference>
<keyword evidence="2" id="KW-1185">Reference proteome</keyword>
<organism evidence="1 2">
    <name type="scientific">Sphaerobolus stellatus (strain SS14)</name>
    <dbReference type="NCBI Taxonomy" id="990650"/>
    <lineage>
        <taxon>Eukaryota</taxon>
        <taxon>Fungi</taxon>
        <taxon>Dikarya</taxon>
        <taxon>Basidiomycota</taxon>
        <taxon>Agaricomycotina</taxon>
        <taxon>Agaricomycetes</taxon>
        <taxon>Phallomycetidae</taxon>
        <taxon>Geastrales</taxon>
        <taxon>Sphaerobolaceae</taxon>
        <taxon>Sphaerobolus</taxon>
    </lineage>
</organism>
<reference evidence="1 2" key="1">
    <citation type="submission" date="2014-06" db="EMBL/GenBank/DDBJ databases">
        <title>Evolutionary Origins and Diversification of the Mycorrhizal Mutualists.</title>
        <authorList>
            <consortium name="DOE Joint Genome Institute"/>
            <consortium name="Mycorrhizal Genomics Consortium"/>
            <person name="Kohler A."/>
            <person name="Kuo A."/>
            <person name="Nagy L.G."/>
            <person name="Floudas D."/>
            <person name="Copeland A."/>
            <person name="Barry K.W."/>
            <person name="Cichocki N."/>
            <person name="Veneault-Fourrey C."/>
            <person name="LaButti K."/>
            <person name="Lindquist E.A."/>
            <person name="Lipzen A."/>
            <person name="Lundell T."/>
            <person name="Morin E."/>
            <person name="Murat C."/>
            <person name="Riley R."/>
            <person name="Ohm R."/>
            <person name="Sun H."/>
            <person name="Tunlid A."/>
            <person name="Henrissat B."/>
            <person name="Grigoriev I.V."/>
            <person name="Hibbett D.S."/>
            <person name="Martin F."/>
        </authorList>
    </citation>
    <scope>NUCLEOTIDE SEQUENCE [LARGE SCALE GENOMIC DNA]</scope>
    <source>
        <strain evidence="1 2">SS14</strain>
    </source>
</reference>
<dbReference type="HOGENOM" id="CLU_1230576_0_0_1"/>
<dbReference type="OrthoDB" id="3222453at2759"/>
<dbReference type="AlphaFoldDB" id="A0A0C9TQR4"/>
<sequence length="225" mass="24696">MDMPTVYALQLAFTKRQLGHALFYPDHTDAVVPDIGSIGFVSHGQWVEVDRWDDPKVSSHIQKLPFRASDPIISTSIRRLEVSSETSIGMPIQLGGSFQYTCSTESGAVLVLGDDADQFNALNIDDFRKIMSEQYCTWLNKANGKENSYRIKLHDLILVTGCDKTSLWANAAFQDGSSEFSISVNAGAPGIVNGSFSAAIKDSGMGRSIQKNWGPSTRQVLNFII</sequence>
<protein>
    <submittedName>
        <fullName evidence="1">Uncharacterized protein</fullName>
    </submittedName>
</protein>
<gene>
    <name evidence="1" type="ORF">M422DRAFT_265640</name>
</gene>
<accession>A0A0C9TQR4</accession>
<name>A0A0C9TQR4_SPHS4</name>
<evidence type="ECO:0000313" key="2">
    <source>
        <dbReference type="Proteomes" id="UP000054279"/>
    </source>
</evidence>
<proteinExistence type="predicted"/>